<dbReference type="Proteomes" id="UP000821845">
    <property type="component" value="Chromosome 1"/>
</dbReference>
<evidence type="ECO:0000313" key="2">
    <source>
        <dbReference type="Proteomes" id="UP000821845"/>
    </source>
</evidence>
<evidence type="ECO:0000313" key="1">
    <source>
        <dbReference type="EMBL" id="KAH6944573.1"/>
    </source>
</evidence>
<protein>
    <submittedName>
        <fullName evidence="1">Uncharacterized protein</fullName>
    </submittedName>
</protein>
<organism evidence="1 2">
    <name type="scientific">Hyalomma asiaticum</name>
    <name type="common">Tick</name>
    <dbReference type="NCBI Taxonomy" id="266040"/>
    <lineage>
        <taxon>Eukaryota</taxon>
        <taxon>Metazoa</taxon>
        <taxon>Ecdysozoa</taxon>
        <taxon>Arthropoda</taxon>
        <taxon>Chelicerata</taxon>
        <taxon>Arachnida</taxon>
        <taxon>Acari</taxon>
        <taxon>Parasitiformes</taxon>
        <taxon>Ixodida</taxon>
        <taxon>Ixodoidea</taxon>
        <taxon>Ixodidae</taxon>
        <taxon>Hyalomminae</taxon>
        <taxon>Hyalomma</taxon>
    </lineage>
</organism>
<name>A0ACB7TC95_HYAAI</name>
<comment type="caution">
    <text evidence="1">The sequence shown here is derived from an EMBL/GenBank/DDBJ whole genome shotgun (WGS) entry which is preliminary data.</text>
</comment>
<keyword evidence="2" id="KW-1185">Reference proteome</keyword>
<dbReference type="EMBL" id="CM023481">
    <property type="protein sequence ID" value="KAH6944573.1"/>
    <property type="molecule type" value="Genomic_DNA"/>
</dbReference>
<reference evidence="1" key="1">
    <citation type="submission" date="2020-05" db="EMBL/GenBank/DDBJ databases">
        <title>Large-scale comparative analyses of tick genomes elucidate their genetic diversity and vector capacities.</title>
        <authorList>
            <person name="Jia N."/>
            <person name="Wang J."/>
            <person name="Shi W."/>
            <person name="Du L."/>
            <person name="Sun Y."/>
            <person name="Zhan W."/>
            <person name="Jiang J."/>
            <person name="Wang Q."/>
            <person name="Zhang B."/>
            <person name="Ji P."/>
            <person name="Sakyi L.B."/>
            <person name="Cui X."/>
            <person name="Yuan T."/>
            <person name="Jiang B."/>
            <person name="Yang W."/>
            <person name="Lam T.T.-Y."/>
            <person name="Chang Q."/>
            <person name="Ding S."/>
            <person name="Wang X."/>
            <person name="Zhu J."/>
            <person name="Ruan X."/>
            <person name="Zhao L."/>
            <person name="Wei J."/>
            <person name="Que T."/>
            <person name="Du C."/>
            <person name="Cheng J."/>
            <person name="Dai P."/>
            <person name="Han X."/>
            <person name="Huang E."/>
            <person name="Gao Y."/>
            <person name="Liu J."/>
            <person name="Shao H."/>
            <person name="Ye R."/>
            <person name="Li L."/>
            <person name="Wei W."/>
            <person name="Wang X."/>
            <person name="Wang C."/>
            <person name="Yang T."/>
            <person name="Huo Q."/>
            <person name="Li W."/>
            <person name="Guo W."/>
            <person name="Chen H."/>
            <person name="Zhou L."/>
            <person name="Ni X."/>
            <person name="Tian J."/>
            <person name="Zhou Y."/>
            <person name="Sheng Y."/>
            <person name="Liu T."/>
            <person name="Pan Y."/>
            <person name="Xia L."/>
            <person name="Li J."/>
            <person name="Zhao F."/>
            <person name="Cao W."/>
        </authorList>
    </citation>
    <scope>NUCLEOTIDE SEQUENCE</scope>
    <source>
        <strain evidence="1">Hyas-2018</strain>
    </source>
</reference>
<gene>
    <name evidence="1" type="ORF">HPB50_004096</name>
</gene>
<proteinExistence type="predicted"/>
<sequence length="134" mass="15649">MKHLSCVEFGAFAELQCFYGIDKFKEDAISWYEMWCKKIGDPSELTCCKLLHQAKTFFPGIAKAIEIQTRTEAQKLEEKPLRWLWVCQLLPVRPKLLQYNEKSENLLTLNDDKRQAGQPLYDECAQKVCNESQK</sequence>
<accession>A0ACB7TC95</accession>